<protein>
    <submittedName>
        <fullName evidence="1">Uncharacterized protein</fullName>
    </submittedName>
</protein>
<accession>K0K5W7</accession>
<evidence type="ECO:0000313" key="2">
    <source>
        <dbReference type="Proteomes" id="UP000006281"/>
    </source>
</evidence>
<dbReference type="EMBL" id="HE804045">
    <property type="protein sequence ID" value="CCH31953.1"/>
    <property type="molecule type" value="Genomic_DNA"/>
</dbReference>
<evidence type="ECO:0000313" key="1">
    <source>
        <dbReference type="EMBL" id="CCH31953.1"/>
    </source>
</evidence>
<gene>
    <name evidence="1" type="ordered locus">BN6_46740</name>
</gene>
<sequence>MRSPTPTAAFDRSAARFARDHASWTTPGISFEELLVSRPTRCPKGGYRTPEQSALHRIGADAPRRLTFQAGYPID</sequence>
<dbReference type="KEGG" id="sesp:BN6_46740"/>
<dbReference type="BioCyc" id="SESP1179773:BN6_RS22620-MONOMER"/>
<name>K0K5W7_SACES</name>
<dbReference type="Proteomes" id="UP000006281">
    <property type="component" value="Chromosome"/>
</dbReference>
<reference evidence="1 2" key="1">
    <citation type="journal article" date="2012" name="BMC Genomics">
        <title>Complete genome sequence of Saccharothrix espanaensis DSM 44229T and comparison to the other completely sequenced Pseudonocardiaceae.</title>
        <authorList>
            <person name="Strobel T."/>
            <person name="Al-Dilaimi A."/>
            <person name="Blom J."/>
            <person name="Gessner A."/>
            <person name="Kalinowski J."/>
            <person name="Luzhetska M."/>
            <person name="Puhler A."/>
            <person name="Szczepanowski R."/>
            <person name="Bechthold A."/>
            <person name="Ruckert C."/>
        </authorList>
    </citation>
    <scope>NUCLEOTIDE SEQUENCE [LARGE SCALE GENOMIC DNA]</scope>
    <source>
        <strain evidence="2">ATCC 51144 / DSM 44229 / JCM 9112 / NBRC 15066 / NRRL 15764</strain>
    </source>
</reference>
<dbReference type="HOGENOM" id="CLU_2668847_0_0_11"/>
<proteinExistence type="predicted"/>
<dbReference type="AlphaFoldDB" id="K0K5W7"/>
<dbReference type="PATRIC" id="fig|1179773.3.peg.4683"/>
<organism evidence="1 2">
    <name type="scientific">Saccharothrix espanaensis (strain ATCC 51144 / DSM 44229 / JCM 9112 / NBRC 15066 / NRRL 15764)</name>
    <dbReference type="NCBI Taxonomy" id="1179773"/>
    <lineage>
        <taxon>Bacteria</taxon>
        <taxon>Bacillati</taxon>
        <taxon>Actinomycetota</taxon>
        <taxon>Actinomycetes</taxon>
        <taxon>Pseudonocardiales</taxon>
        <taxon>Pseudonocardiaceae</taxon>
        <taxon>Saccharothrix</taxon>
    </lineage>
</organism>
<keyword evidence="2" id="KW-1185">Reference proteome</keyword>